<evidence type="ECO:0000256" key="5">
    <source>
        <dbReference type="ARBA" id="ARBA00022556"/>
    </source>
</evidence>
<evidence type="ECO:0000256" key="7">
    <source>
        <dbReference type="ARBA" id="ARBA00022985"/>
    </source>
</evidence>
<feature type="transmembrane region" description="Helical" evidence="11">
    <location>
        <begin position="101"/>
        <end position="122"/>
    </location>
</feature>
<evidence type="ECO:0000256" key="9">
    <source>
        <dbReference type="ARBA" id="ARBA00023098"/>
    </source>
</evidence>
<keyword evidence="14" id="KW-1185">Reference proteome</keyword>
<dbReference type="PANTHER" id="PTHR30561">
    <property type="entry name" value="SMR FAMILY PROTON-DEPENDENT DRUG EFFLUX TRANSPORTER SUGE"/>
    <property type="match status" value="1"/>
</dbReference>
<evidence type="ECO:0000256" key="2">
    <source>
        <dbReference type="ARBA" id="ARBA00022475"/>
    </source>
</evidence>
<comment type="caution">
    <text evidence="13">The sequence shown here is derived from an EMBL/GenBank/DDBJ whole genome shotgun (WGS) entry which is preliminary data.</text>
</comment>
<dbReference type="Pfam" id="PF00892">
    <property type="entry name" value="EamA"/>
    <property type="match status" value="1"/>
</dbReference>
<evidence type="ECO:0000256" key="10">
    <source>
        <dbReference type="ARBA" id="ARBA00023136"/>
    </source>
</evidence>
<feature type="transmembrane region" description="Helical" evidence="11">
    <location>
        <begin position="283"/>
        <end position="301"/>
    </location>
</feature>
<keyword evidence="4" id="KW-0997">Cell inner membrane</keyword>
<dbReference type="InterPro" id="IPR000390">
    <property type="entry name" value="Small_drug/metabolite_transptr"/>
</dbReference>
<dbReference type="EMBL" id="JACBXS010000005">
    <property type="protein sequence ID" value="NYS23996.1"/>
    <property type="molecule type" value="Genomic_DNA"/>
</dbReference>
<proteinExistence type="predicted"/>
<dbReference type="Gene3D" id="1.10.3730.20">
    <property type="match status" value="1"/>
</dbReference>
<dbReference type="InterPro" id="IPR037185">
    <property type="entry name" value="EmrE-like"/>
</dbReference>
<name>A0A7Z0HX92_9RHOB</name>
<feature type="transmembrane region" description="Helical" evidence="11">
    <location>
        <begin position="128"/>
        <end position="146"/>
    </location>
</feature>
<evidence type="ECO:0000256" key="8">
    <source>
        <dbReference type="ARBA" id="ARBA00022989"/>
    </source>
</evidence>
<keyword evidence="10 11" id="KW-0472">Membrane</keyword>
<keyword evidence="7" id="KW-0448">Lipopolysaccharide biosynthesis</keyword>
<keyword evidence="5" id="KW-0441">Lipid A biosynthesis</keyword>
<evidence type="ECO:0000256" key="4">
    <source>
        <dbReference type="ARBA" id="ARBA00022519"/>
    </source>
</evidence>
<evidence type="ECO:0000313" key="14">
    <source>
        <dbReference type="Proteomes" id="UP000529417"/>
    </source>
</evidence>
<protein>
    <submittedName>
        <fullName evidence="13">EamA family transporter</fullName>
    </submittedName>
</protein>
<evidence type="ECO:0000256" key="3">
    <source>
        <dbReference type="ARBA" id="ARBA00022516"/>
    </source>
</evidence>
<feature type="domain" description="EamA" evidence="12">
    <location>
        <begin position="161"/>
        <end position="296"/>
    </location>
</feature>
<dbReference type="GO" id="GO:0009245">
    <property type="term" value="P:lipid A biosynthetic process"/>
    <property type="evidence" value="ECO:0007669"/>
    <property type="project" value="UniProtKB-KW"/>
</dbReference>
<dbReference type="RefSeq" id="WP_179904705.1">
    <property type="nucleotide sequence ID" value="NZ_JACBXS010000005.1"/>
</dbReference>
<accession>A0A7Z0HX92</accession>
<keyword evidence="8 11" id="KW-1133">Transmembrane helix</keyword>
<evidence type="ECO:0000256" key="6">
    <source>
        <dbReference type="ARBA" id="ARBA00022692"/>
    </source>
</evidence>
<comment type="subcellular location">
    <subcellularLocation>
        <location evidence="1">Cell membrane</location>
        <topology evidence="1">Multi-pass membrane protein</topology>
    </subcellularLocation>
</comment>
<dbReference type="GO" id="GO:0009103">
    <property type="term" value="P:lipopolysaccharide biosynthetic process"/>
    <property type="evidence" value="ECO:0007669"/>
    <property type="project" value="UniProtKB-KW"/>
</dbReference>
<dbReference type="GO" id="GO:0022857">
    <property type="term" value="F:transmembrane transporter activity"/>
    <property type="evidence" value="ECO:0007669"/>
    <property type="project" value="InterPro"/>
</dbReference>
<dbReference type="PANTHER" id="PTHR30561:SF9">
    <property type="entry name" value="4-AMINO-4-DEOXY-L-ARABINOSE-PHOSPHOUNDECAPRENOL FLIPPASE SUBUNIT ARNF-RELATED"/>
    <property type="match status" value="1"/>
</dbReference>
<dbReference type="AlphaFoldDB" id="A0A7Z0HX92"/>
<evidence type="ECO:0000313" key="13">
    <source>
        <dbReference type="EMBL" id="NYS23996.1"/>
    </source>
</evidence>
<keyword evidence="2" id="KW-1003">Cell membrane</keyword>
<feature type="transmembrane region" description="Helical" evidence="11">
    <location>
        <begin position="256"/>
        <end position="274"/>
    </location>
</feature>
<keyword evidence="9" id="KW-0443">Lipid metabolism</keyword>
<keyword evidence="3" id="KW-0444">Lipid biosynthesis</keyword>
<evidence type="ECO:0000259" key="12">
    <source>
        <dbReference type="Pfam" id="PF00892"/>
    </source>
</evidence>
<evidence type="ECO:0000256" key="1">
    <source>
        <dbReference type="ARBA" id="ARBA00004651"/>
    </source>
</evidence>
<feature type="transmembrane region" description="Helical" evidence="11">
    <location>
        <begin position="225"/>
        <end position="250"/>
    </location>
</feature>
<organism evidence="13 14">
    <name type="scientific">Rhabdonatronobacter sediminivivens</name>
    <dbReference type="NCBI Taxonomy" id="2743469"/>
    <lineage>
        <taxon>Bacteria</taxon>
        <taxon>Pseudomonadati</taxon>
        <taxon>Pseudomonadota</taxon>
        <taxon>Alphaproteobacteria</taxon>
        <taxon>Rhodobacterales</taxon>
        <taxon>Paracoccaceae</taxon>
        <taxon>Rhabdonatronobacter</taxon>
    </lineage>
</organism>
<reference evidence="13 14" key="1">
    <citation type="journal article" date="2000" name="Arch. Microbiol.">
        <title>Rhodobaca bogoriensis gen. nov. and sp. nov., an alkaliphilic purple nonsulfur bacterium from African Rift Valley soda lakes.</title>
        <authorList>
            <person name="Milford A.D."/>
            <person name="Achenbach L.A."/>
            <person name="Jung D.O."/>
            <person name="Madigan M.T."/>
        </authorList>
    </citation>
    <scope>NUCLEOTIDE SEQUENCE [LARGE SCALE GENOMIC DNA]</scope>
    <source>
        <strain evidence="13 14">2376</strain>
    </source>
</reference>
<dbReference type="GO" id="GO:0005886">
    <property type="term" value="C:plasma membrane"/>
    <property type="evidence" value="ECO:0007669"/>
    <property type="project" value="UniProtKB-SubCell"/>
</dbReference>
<evidence type="ECO:0000256" key="11">
    <source>
        <dbReference type="SAM" id="Phobius"/>
    </source>
</evidence>
<feature type="transmembrane region" description="Helical" evidence="11">
    <location>
        <begin position="73"/>
        <end position="94"/>
    </location>
</feature>
<keyword evidence="6 11" id="KW-0812">Transmembrane</keyword>
<dbReference type="InterPro" id="IPR000620">
    <property type="entry name" value="EamA_dom"/>
</dbReference>
<feature type="transmembrane region" description="Helical" evidence="11">
    <location>
        <begin position="47"/>
        <end position="67"/>
    </location>
</feature>
<sequence length="302" mass="32511">MSDWLLSIAGTPEGAALATVLALISAFAHAVFGAMQKGAHDPWLSRGAMDLWFAIYSAPIALLLLPWPSGEMWLWLLGALALHFSYKVSIALAYERAAFTVVYPVVRGIGPLITVLAAMVIFAERYSALQWLGLACLSGGILLLALRNLAEEKLDLRALKIGLAWAVAGGVMVAAYTTFDAAAIRRAPDPLHFLVWFFFITSLDFPILAWLRYRRMTHKPAPGPLMIRGAVGAVVGYVSFGGIMLATLVGKVGEAAALRETSTVFAALIGWFILRDKVGSRRLVLMSMIAAGAVLIELGAVR</sequence>
<feature type="transmembrane region" description="Helical" evidence="11">
    <location>
        <begin position="158"/>
        <end position="179"/>
    </location>
</feature>
<feature type="transmembrane region" description="Helical" evidence="11">
    <location>
        <begin position="15"/>
        <end position="35"/>
    </location>
</feature>
<gene>
    <name evidence="13" type="ORF">HUK65_03255</name>
</gene>
<dbReference type="SUPFAM" id="SSF103481">
    <property type="entry name" value="Multidrug resistance efflux transporter EmrE"/>
    <property type="match status" value="2"/>
</dbReference>
<dbReference type="Proteomes" id="UP000529417">
    <property type="component" value="Unassembled WGS sequence"/>
</dbReference>
<feature type="transmembrane region" description="Helical" evidence="11">
    <location>
        <begin position="191"/>
        <end position="213"/>
    </location>
</feature>